<sequence>MKRQIAKKIGVVTLTLAIGVSSSAFAQEKKPNTNQDGTQKNIEIKKDCNDCNKKHGRAHMKHNKVFEKMGIKKEDIENAKKSGKTMFDLAKEKGYTEAQVKEMIIKDRTEAINKAVESGKLKKEEAEVKIVNMKEKVTKWDGTIKDHKSEHKQNSNQ</sequence>
<feature type="chain" id="PRO_5045557435" evidence="1">
    <location>
        <begin position="27"/>
        <end position="157"/>
    </location>
</feature>
<feature type="signal peptide" evidence="1">
    <location>
        <begin position="1"/>
        <end position="26"/>
    </location>
</feature>
<evidence type="ECO:0000313" key="3">
    <source>
        <dbReference type="Proteomes" id="UP001208567"/>
    </source>
</evidence>
<keyword evidence="3" id="KW-1185">Reference proteome</keyword>
<dbReference type="Proteomes" id="UP001208567">
    <property type="component" value="Unassembled WGS sequence"/>
</dbReference>
<accession>A0ABQ5N8I7</accession>
<comment type="caution">
    <text evidence="2">The sequence shown here is derived from an EMBL/GenBank/DDBJ whole genome shotgun (WGS) entry which is preliminary data.</text>
</comment>
<dbReference type="RefSeq" id="WP_264850898.1">
    <property type="nucleotide sequence ID" value="NZ_BRXR01000001.1"/>
</dbReference>
<proteinExistence type="predicted"/>
<evidence type="ECO:0000313" key="2">
    <source>
        <dbReference type="EMBL" id="GLC31563.1"/>
    </source>
</evidence>
<organism evidence="2 3">
    <name type="scientific">Clostridium omnivorum</name>
    <dbReference type="NCBI Taxonomy" id="1604902"/>
    <lineage>
        <taxon>Bacteria</taxon>
        <taxon>Bacillati</taxon>
        <taxon>Bacillota</taxon>
        <taxon>Clostridia</taxon>
        <taxon>Eubacteriales</taxon>
        <taxon>Clostridiaceae</taxon>
        <taxon>Clostridium</taxon>
    </lineage>
</organism>
<protein>
    <submittedName>
        <fullName evidence="2">Uncharacterized protein</fullName>
    </submittedName>
</protein>
<reference evidence="2 3" key="1">
    <citation type="journal article" date="2024" name="Int. J. Syst. Evol. Microbiol.">
        <title>Clostridium omnivorum sp. nov., isolated from anoxic soil under the treatment of reductive soil disinfestation.</title>
        <authorList>
            <person name="Ueki A."/>
            <person name="Tonouchi A."/>
            <person name="Kaku N."/>
            <person name="Honma S."/>
            <person name="Ueki K."/>
        </authorList>
    </citation>
    <scope>NUCLEOTIDE SEQUENCE [LARGE SCALE GENOMIC DNA]</scope>
    <source>
        <strain evidence="2 3">E14</strain>
    </source>
</reference>
<dbReference type="EMBL" id="BRXR01000001">
    <property type="protein sequence ID" value="GLC31563.1"/>
    <property type="molecule type" value="Genomic_DNA"/>
</dbReference>
<gene>
    <name evidence="2" type="ORF">bsdE14_29730</name>
</gene>
<evidence type="ECO:0000256" key="1">
    <source>
        <dbReference type="SAM" id="SignalP"/>
    </source>
</evidence>
<name>A0ABQ5N8I7_9CLOT</name>
<keyword evidence="1" id="KW-0732">Signal</keyword>